<keyword evidence="3" id="KW-1185">Reference proteome</keyword>
<evidence type="ECO:0000313" key="3">
    <source>
        <dbReference type="Proteomes" id="UP000236738"/>
    </source>
</evidence>
<dbReference type="Gene3D" id="1.10.260.40">
    <property type="entry name" value="lambda repressor-like DNA-binding domains"/>
    <property type="match status" value="1"/>
</dbReference>
<sequence>MSNKNLEKVLNQPMYWVEEINGLIYNALLNYKKENKIKSNTELAKVLGISKSRVSQIINDNEVNYSLEKLFEICFKINVFPKLIFQNKIDAFNTILDNNSNLTFELNQFSNEIEIDKINKCKIIPLNPNFQLDLVLSQ</sequence>
<dbReference type="PROSITE" id="PS50943">
    <property type="entry name" value="HTH_CROC1"/>
    <property type="match status" value="1"/>
</dbReference>
<dbReference type="GO" id="GO:0003677">
    <property type="term" value="F:DNA binding"/>
    <property type="evidence" value="ECO:0007669"/>
    <property type="project" value="InterPro"/>
</dbReference>
<feature type="domain" description="HTH cro/C1-type" evidence="1">
    <location>
        <begin position="41"/>
        <end position="83"/>
    </location>
</feature>
<dbReference type="InterPro" id="IPR001387">
    <property type="entry name" value="Cro/C1-type_HTH"/>
</dbReference>
<dbReference type="CDD" id="cd00093">
    <property type="entry name" value="HTH_XRE"/>
    <property type="match status" value="1"/>
</dbReference>
<dbReference type="RefSeq" id="WP_103914420.1">
    <property type="nucleotide sequence ID" value="NZ_FNUS01000006.1"/>
</dbReference>
<name>A0A1H6AQL8_9FLAO</name>
<dbReference type="OrthoDB" id="678731at2"/>
<organism evidence="2 3">
    <name type="scientific">Halpernia humi</name>
    <dbReference type="NCBI Taxonomy" id="493375"/>
    <lineage>
        <taxon>Bacteria</taxon>
        <taxon>Pseudomonadati</taxon>
        <taxon>Bacteroidota</taxon>
        <taxon>Flavobacteriia</taxon>
        <taxon>Flavobacteriales</taxon>
        <taxon>Weeksellaceae</taxon>
        <taxon>Chryseobacterium group</taxon>
        <taxon>Halpernia</taxon>
    </lineage>
</organism>
<protein>
    <submittedName>
        <fullName evidence="2">Helix-turn-helix</fullName>
    </submittedName>
</protein>
<evidence type="ECO:0000259" key="1">
    <source>
        <dbReference type="PROSITE" id="PS50943"/>
    </source>
</evidence>
<reference evidence="3" key="1">
    <citation type="submission" date="2016-10" db="EMBL/GenBank/DDBJ databases">
        <authorList>
            <person name="Varghese N."/>
            <person name="Submissions S."/>
        </authorList>
    </citation>
    <scope>NUCLEOTIDE SEQUENCE [LARGE SCALE GENOMIC DNA]</scope>
    <source>
        <strain evidence="3">DSM 21580</strain>
    </source>
</reference>
<dbReference type="AlphaFoldDB" id="A0A1H6AQL8"/>
<dbReference type="SUPFAM" id="SSF47413">
    <property type="entry name" value="lambda repressor-like DNA-binding domains"/>
    <property type="match status" value="1"/>
</dbReference>
<proteinExistence type="predicted"/>
<dbReference type="EMBL" id="FNUS01000006">
    <property type="protein sequence ID" value="SEG51039.1"/>
    <property type="molecule type" value="Genomic_DNA"/>
</dbReference>
<accession>A0A1H6AQL8</accession>
<gene>
    <name evidence="2" type="ORF">SAMN05421847_2567</name>
</gene>
<dbReference type="InterPro" id="IPR010982">
    <property type="entry name" value="Lambda_DNA-bd_dom_sf"/>
</dbReference>
<evidence type="ECO:0000313" key="2">
    <source>
        <dbReference type="EMBL" id="SEG51039.1"/>
    </source>
</evidence>
<dbReference type="Proteomes" id="UP000236738">
    <property type="component" value="Unassembled WGS sequence"/>
</dbReference>
<dbReference type="Pfam" id="PF01381">
    <property type="entry name" value="HTH_3"/>
    <property type="match status" value="1"/>
</dbReference>